<sequence>MTAAKADLSPRPSRSPAEGRAAANGNLFGQEAKLVEWERFYNFGRPHGPFNGKTPCETL</sequence>
<dbReference type="Proteomes" id="UP000885680">
    <property type="component" value="Unassembled WGS sequence"/>
</dbReference>
<protein>
    <recommendedName>
        <fullName evidence="4">Integrase catalytic domain-containing protein</fullName>
    </recommendedName>
</protein>
<name>A0A9C9TG69_9HYPH</name>
<reference evidence="2" key="1">
    <citation type="journal article" date="2020" name="mSystems">
        <title>Genome- and Community-Level Interaction Insights into Carbon Utilization and Element Cycling Functions of Hydrothermarchaeota in Hydrothermal Sediment.</title>
        <authorList>
            <person name="Zhou Z."/>
            <person name="Liu Y."/>
            <person name="Xu W."/>
            <person name="Pan J."/>
            <person name="Luo Z.H."/>
            <person name="Li M."/>
        </authorList>
    </citation>
    <scope>NUCLEOTIDE SEQUENCE</scope>
    <source>
        <strain evidence="2">HyVt-347</strain>
    </source>
</reference>
<evidence type="ECO:0000256" key="1">
    <source>
        <dbReference type="SAM" id="MobiDB-lite"/>
    </source>
</evidence>
<evidence type="ECO:0000313" key="2">
    <source>
        <dbReference type="EMBL" id="HET99402.1"/>
    </source>
</evidence>
<dbReference type="EMBL" id="DRGN01000046">
    <property type="protein sequence ID" value="HET99402.1"/>
    <property type="molecule type" value="Genomic_DNA"/>
</dbReference>
<evidence type="ECO:0000313" key="3">
    <source>
        <dbReference type="Proteomes" id="UP000885680"/>
    </source>
</evidence>
<comment type="caution">
    <text evidence="2">The sequence shown here is derived from an EMBL/GenBank/DDBJ whole genome shotgun (WGS) entry which is preliminary data.</text>
</comment>
<gene>
    <name evidence="2" type="ORF">ENH89_03295</name>
</gene>
<organism evidence="2 3">
    <name type="scientific">Aurantimonas coralicida</name>
    <dbReference type="NCBI Taxonomy" id="182270"/>
    <lineage>
        <taxon>Bacteria</taxon>
        <taxon>Pseudomonadati</taxon>
        <taxon>Pseudomonadota</taxon>
        <taxon>Alphaproteobacteria</taxon>
        <taxon>Hyphomicrobiales</taxon>
        <taxon>Aurantimonadaceae</taxon>
        <taxon>Aurantimonas</taxon>
    </lineage>
</organism>
<feature type="region of interest" description="Disordered" evidence="1">
    <location>
        <begin position="1"/>
        <end position="26"/>
    </location>
</feature>
<accession>A0A9C9TG69</accession>
<proteinExistence type="predicted"/>
<dbReference type="AlphaFoldDB" id="A0A9C9TG69"/>
<evidence type="ECO:0008006" key="4">
    <source>
        <dbReference type="Google" id="ProtNLM"/>
    </source>
</evidence>